<comment type="subcellular location">
    <subcellularLocation>
        <location evidence="1">Membrane</location>
        <topology evidence="1">Multi-pass membrane protein</topology>
    </subcellularLocation>
</comment>
<dbReference type="PANTHER" id="PTHR30238:SF4">
    <property type="entry name" value="SLL1022 PROTEIN"/>
    <property type="match status" value="1"/>
</dbReference>
<evidence type="ECO:0000256" key="3">
    <source>
        <dbReference type="ARBA" id="ARBA00022692"/>
    </source>
</evidence>
<dbReference type="Pfam" id="PF03741">
    <property type="entry name" value="TerC"/>
    <property type="match status" value="1"/>
</dbReference>
<name>A0A077JT13_PSEAI</name>
<evidence type="ECO:0000256" key="6">
    <source>
        <dbReference type="SAM" id="Phobius"/>
    </source>
</evidence>
<dbReference type="InterPro" id="IPR005496">
    <property type="entry name" value="Integral_membrane_TerC"/>
</dbReference>
<feature type="transmembrane region" description="Helical" evidence="6">
    <location>
        <begin position="47"/>
        <end position="67"/>
    </location>
</feature>
<evidence type="ECO:0000313" key="9">
    <source>
        <dbReference type="Proteomes" id="UP000433532"/>
    </source>
</evidence>
<evidence type="ECO:0000256" key="1">
    <source>
        <dbReference type="ARBA" id="ARBA00004141"/>
    </source>
</evidence>
<evidence type="ECO:0000313" key="8">
    <source>
        <dbReference type="EMBL" id="WOS75754.1"/>
    </source>
</evidence>
<evidence type="ECO:0000256" key="5">
    <source>
        <dbReference type="ARBA" id="ARBA00023136"/>
    </source>
</evidence>
<dbReference type="PANTHER" id="PTHR30238">
    <property type="entry name" value="MEMBRANE BOUND PREDICTED REDOX MODULATOR"/>
    <property type="match status" value="1"/>
</dbReference>
<feature type="transmembrane region" description="Helical" evidence="6">
    <location>
        <begin position="13"/>
        <end position="35"/>
    </location>
</feature>
<proteinExistence type="inferred from homology"/>
<keyword evidence="5 6" id="KW-0472">Membrane</keyword>
<dbReference type="KEGG" id="paeb:NCGM1900_1423"/>
<protein>
    <submittedName>
        <fullName evidence="8">TerC family protein</fullName>
    </submittedName>
    <submittedName>
        <fullName evidence="7">YjbE family putative metal transport protein</fullName>
    </submittedName>
</protein>
<dbReference type="NCBIfam" id="TIGR03717">
    <property type="entry name" value="R_switched_YjbE"/>
    <property type="match status" value="1"/>
</dbReference>
<feature type="transmembrane region" description="Helical" evidence="6">
    <location>
        <begin position="204"/>
        <end position="224"/>
    </location>
</feature>
<accession>A0A077JT13</accession>
<dbReference type="Proteomes" id="UP001297540">
    <property type="component" value="Chromosome"/>
</dbReference>
<dbReference type="RefSeq" id="WP_003086563.1">
    <property type="nucleotide sequence ID" value="NZ_AP014622.1"/>
</dbReference>
<evidence type="ECO:0000313" key="7">
    <source>
        <dbReference type="EMBL" id="MUI34101.1"/>
    </source>
</evidence>
<comment type="similarity">
    <text evidence="2">Belongs to the TerC family.</text>
</comment>
<keyword evidence="4 6" id="KW-1133">Transmembrane helix</keyword>
<sequence length="244" mass="26303">MIHWLSDPTFWTALLQIVAIDILLGGDNAVVIALACRHLPAHRRKQAIFGGVAGAILIRILLLFFALHLLDLPYLKVIGALLLLWIGIKLLLPEEEDGDDIKGSTHLLGAIKTIIIADAVMSLDNVIALSAASAGDFFLVSLGVLISIPIIVWGSQLILRLIDRFPLIILFGGGLLGWIAGGMLLTDSALKPWLAPYAQWDSYLHYGAAAFGALFVILLGSLLARRQLKQRHAAPTAAAESEGR</sequence>
<dbReference type="AlphaFoldDB" id="A0A077JT13"/>
<reference evidence="7 9" key="1">
    <citation type="submission" date="2019-11" db="EMBL/GenBank/DDBJ databases">
        <title>Genomes of ocular Pseudomonas aeruginosa isolates.</title>
        <authorList>
            <person name="Khan M."/>
            <person name="Rice S.A."/>
            <person name="Willcox M.D.P."/>
            <person name="Stapleton F."/>
        </authorList>
    </citation>
    <scope>NUCLEOTIDE SEQUENCE [LARGE SCALE GENOMIC DNA]</scope>
    <source>
        <strain evidence="7 9">PA221</strain>
    </source>
</reference>
<dbReference type="GO" id="GO:0016020">
    <property type="term" value="C:membrane"/>
    <property type="evidence" value="ECO:0007669"/>
    <property type="project" value="UniProtKB-SubCell"/>
</dbReference>
<gene>
    <name evidence="7" type="ORF">GNQ48_03715</name>
    <name evidence="8" type="ORF">L4V69_24980</name>
</gene>
<keyword evidence="3 6" id="KW-0812">Transmembrane</keyword>
<dbReference type="Proteomes" id="UP000433532">
    <property type="component" value="Unassembled WGS sequence"/>
</dbReference>
<reference evidence="8" key="2">
    <citation type="submission" date="2023-06" db="EMBL/GenBank/DDBJ databases">
        <authorList>
            <consortium name="Clinical and Environmental Microbiology Branch: Whole genome sequencing antimicrobial resistance pathogens in the healthcare setting"/>
        </authorList>
    </citation>
    <scope>NUCLEOTIDE SEQUENCE</scope>
    <source>
        <strain evidence="8">2021CK-01020</strain>
    </source>
</reference>
<feature type="transmembrane region" description="Helical" evidence="6">
    <location>
        <begin position="127"/>
        <end position="153"/>
    </location>
</feature>
<evidence type="ECO:0000256" key="2">
    <source>
        <dbReference type="ARBA" id="ARBA00007511"/>
    </source>
</evidence>
<dbReference type="EMBL" id="CP136986">
    <property type="protein sequence ID" value="WOS75754.1"/>
    <property type="molecule type" value="Genomic_DNA"/>
</dbReference>
<organism evidence="7 9">
    <name type="scientific">Pseudomonas aeruginosa</name>
    <dbReference type="NCBI Taxonomy" id="287"/>
    <lineage>
        <taxon>Bacteria</taxon>
        <taxon>Pseudomonadati</taxon>
        <taxon>Pseudomonadota</taxon>
        <taxon>Gammaproteobacteria</taxon>
        <taxon>Pseudomonadales</taxon>
        <taxon>Pseudomonadaceae</taxon>
        <taxon>Pseudomonas</taxon>
    </lineage>
</organism>
<evidence type="ECO:0000256" key="4">
    <source>
        <dbReference type="ARBA" id="ARBA00022989"/>
    </source>
</evidence>
<reference evidence="8" key="3">
    <citation type="submission" date="2023-10" db="EMBL/GenBank/DDBJ databases">
        <title>Pathogen: clinical or host-associated sample.</title>
        <authorList>
            <person name="Hergert J."/>
            <person name="Casey R."/>
            <person name="Wagner J."/>
            <person name="Young E.L."/>
            <person name="Oakeson K.F."/>
        </authorList>
    </citation>
    <scope>NUCLEOTIDE SEQUENCE</scope>
    <source>
        <strain evidence="8">2021CK-01020</strain>
    </source>
</reference>
<dbReference type="InterPro" id="IPR022301">
    <property type="entry name" value="Integral_membrane_YjbE"/>
</dbReference>
<feature type="transmembrane region" description="Helical" evidence="6">
    <location>
        <begin position="165"/>
        <end position="184"/>
    </location>
</feature>
<dbReference type="EMBL" id="WOAD01000001">
    <property type="protein sequence ID" value="MUI34101.1"/>
    <property type="molecule type" value="Genomic_DNA"/>
</dbReference>